<feature type="region of interest" description="Disordered" evidence="20">
    <location>
        <begin position="98"/>
        <end position="167"/>
    </location>
</feature>
<comment type="pathway">
    <text evidence="3 19">Protein modification; protein ubiquitination.</text>
</comment>
<evidence type="ECO:0000256" key="18">
    <source>
        <dbReference type="PROSITE-ProRule" id="PRU00175"/>
    </source>
</evidence>
<dbReference type="PROSITE" id="PS50089">
    <property type="entry name" value="ZF_RING_2"/>
    <property type="match status" value="1"/>
</dbReference>
<dbReference type="SMART" id="SM00513">
    <property type="entry name" value="SAP"/>
    <property type="match status" value="1"/>
</dbReference>
<keyword evidence="24" id="KW-1185">Reference proteome</keyword>
<keyword evidence="11 19" id="KW-0833">Ubl conjugation pathway</keyword>
<evidence type="ECO:0000256" key="14">
    <source>
        <dbReference type="ARBA" id="ARBA00023204"/>
    </source>
</evidence>
<evidence type="ECO:0000256" key="9">
    <source>
        <dbReference type="ARBA" id="ARBA00022763"/>
    </source>
</evidence>
<dbReference type="Gene3D" id="3.30.40.10">
    <property type="entry name" value="Zinc/RING finger domain, C3HC4 (zinc finger)"/>
    <property type="match status" value="1"/>
</dbReference>
<dbReference type="GO" id="GO:0008270">
    <property type="term" value="F:zinc ion binding"/>
    <property type="evidence" value="ECO:0007669"/>
    <property type="project" value="UniProtKB-KW"/>
</dbReference>
<evidence type="ECO:0000256" key="7">
    <source>
        <dbReference type="ARBA" id="ARBA00022679"/>
    </source>
</evidence>
<evidence type="ECO:0000256" key="17">
    <source>
        <dbReference type="ARBA" id="ARBA00066140"/>
    </source>
</evidence>
<dbReference type="Pfam" id="PF13923">
    <property type="entry name" value="zf-C3HC4_2"/>
    <property type="match status" value="1"/>
</dbReference>
<feature type="compositionally biased region" description="Polar residues" evidence="20">
    <location>
        <begin position="418"/>
        <end position="427"/>
    </location>
</feature>
<evidence type="ECO:0000256" key="19">
    <source>
        <dbReference type="RuleBase" id="RU368093"/>
    </source>
</evidence>
<evidence type="ECO:0000256" key="12">
    <source>
        <dbReference type="ARBA" id="ARBA00022833"/>
    </source>
</evidence>
<dbReference type="InterPro" id="IPR004580">
    <property type="entry name" value="Rad18_fungi"/>
</dbReference>
<dbReference type="Proteomes" id="UP000243515">
    <property type="component" value="Unassembled WGS sequence"/>
</dbReference>
<dbReference type="SUPFAM" id="SSF57850">
    <property type="entry name" value="RING/U-box"/>
    <property type="match status" value="1"/>
</dbReference>
<dbReference type="GO" id="GO:0005634">
    <property type="term" value="C:nucleus"/>
    <property type="evidence" value="ECO:0007669"/>
    <property type="project" value="UniProtKB-SubCell"/>
</dbReference>
<evidence type="ECO:0000256" key="2">
    <source>
        <dbReference type="ARBA" id="ARBA00004123"/>
    </source>
</evidence>
<comment type="similarity">
    <text evidence="4 19">Belongs to the RAD18 family.</text>
</comment>
<keyword evidence="9 19" id="KW-0227">DNA damage</keyword>
<keyword evidence="14 19" id="KW-0234">DNA repair</keyword>
<feature type="compositionally biased region" description="Basic and acidic residues" evidence="20">
    <location>
        <begin position="401"/>
        <end position="412"/>
    </location>
</feature>
<comment type="subunit">
    <text evidence="17 19">Interacts with E2 UBC2, forming a complex with ubiquitin ligase activity.</text>
</comment>
<feature type="domain" description="RING-type" evidence="21">
    <location>
        <begin position="31"/>
        <end position="69"/>
    </location>
</feature>
<evidence type="ECO:0000256" key="5">
    <source>
        <dbReference type="ARBA" id="ARBA00012483"/>
    </source>
</evidence>
<dbReference type="SMART" id="SM00734">
    <property type="entry name" value="ZnF_Rad18"/>
    <property type="match status" value="1"/>
</dbReference>
<comment type="function">
    <text evidence="16 19">E3 RING-finger protein, member of the UBC2/RAD6 epistasis group. Associates to the E2 ubiquitin conjugating enzyme UBC2/RAD6 to form the UBC2-RAD18 ubiquitin ligase complex involved in postreplicative repair (PRR) of damaged DNA.</text>
</comment>
<evidence type="ECO:0000259" key="22">
    <source>
        <dbReference type="PROSITE" id="PS50800"/>
    </source>
</evidence>
<reference evidence="23 24" key="1">
    <citation type="journal article" date="2015" name="Environ. Microbiol.">
        <title>Metagenome sequence of Elaphomyces granulatus from sporocarp tissue reveals Ascomycota ectomycorrhizal fingerprints of genome expansion and a Proteobacteria-rich microbiome.</title>
        <authorList>
            <person name="Quandt C.A."/>
            <person name="Kohler A."/>
            <person name="Hesse C.N."/>
            <person name="Sharpton T.J."/>
            <person name="Martin F."/>
            <person name="Spatafora J.W."/>
        </authorList>
    </citation>
    <scope>NUCLEOTIDE SEQUENCE [LARGE SCALE GENOMIC DNA]</scope>
    <source>
        <strain evidence="23 24">OSC145934</strain>
    </source>
</reference>
<feature type="domain" description="SAP" evidence="22">
    <location>
        <begin position="241"/>
        <end position="275"/>
    </location>
</feature>
<comment type="caution">
    <text evidence="23">The sequence shown here is derived from an EMBL/GenBank/DDBJ whole genome shotgun (WGS) entry which is preliminary data.</text>
</comment>
<dbReference type="GO" id="GO:0006513">
    <property type="term" value="P:protein monoubiquitination"/>
    <property type="evidence" value="ECO:0007669"/>
    <property type="project" value="InterPro"/>
</dbReference>
<keyword evidence="15 19" id="KW-0539">Nucleus</keyword>
<evidence type="ECO:0000256" key="11">
    <source>
        <dbReference type="ARBA" id="ARBA00022786"/>
    </source>
</evidence>
<evidence type="ECO:0000256" key="16">
    <source>
        <dbReference type="ARBA" id="ARBA00054102"/>
    </source>
</evidence>
<comment type="subcellular location">
    <subcellularLocation>
        <location evidence="2 19">Nucleus</location>
    </subcellularLocation>
</comment>
<evidence type="ECO:0000256" key="3">
    <source>
        <dbReference type="ARBA" id="ARBA00004906"/>
    </source>
</evidence>
<dbReference type="EC" id="2.3.2.27" evidence="5 19"/>
<proteinExistence type="inferred from homology"/>
<dbReference type="InterPro" id="IPR003034">
    <property type="entry name" value="SAP_dom"/>
</dbReference>
<dbReference type="InterPro" id="IPR006642">
    <property type="entry name" value="Rad18_UBZ4"/>
</dbReference>
<dbReference type="EMBL" id="NPHW01003739">
    <property type="protein sequence ID" value="OXV09041.1"/>
    <property type="molecule type" value="Genomic_DNA"/>
</dbReference>
<evidence type="ECO:0000256" key="20">
    <source>
        <dbReference type="SAM" id="MobiDB-lite"/>
    </source>
</evidence>
<keyword evidence="13 19" id="KW-0238">DNA-binding</keyword>
<dbReference type="InterPro" id="IPR013083">
    <property type="entry name" value="Znf_RING/FYVE/PHD"/>
</dbReference>
<accession>A0A232LY00</accession>
<feature type="compositionally biased region" description="Basic and acidic residues" evidence="20">
    <location>
        <begin position="103"/>
        <end position="114"/>
    </location>
</feature>
<evidence type="ECO:0000256" key="10">
    <source>
        <dbReference type="ARBA" id="ARBA00022771"/>
    </source>
</evidence>
<dbReference type="OrthoDB" id="9049620at2759"/>
<dbReference type="PROSITE" id="PS00518">
    <property type="entry name" value="ZF_RING_1"/>
    <property type="match status" value="1"/>
</dbReference>
<keyword evidence="10 18" id="KW-0863">Zinc-finger</keyword>
<dbReference type="SMART" id="SM00184">
    <property type="entry name" value="RING"/>
    <property type="match status" value="1"/>
</dbReference>
<evidence type="ECO:0000313" key="23">
    <source>
        <dbReference type="EMBL" id="OXV09041.1"/>
    </source>
</evidence>
<evidence type="ECO:0000256" key="8">
    <source>
        <dbReference type="ARBA" id="ARBA00022723"/>
    </source>
</evidence>
<dbReference type="GO" id="GO:0061630">
    <property type="term" value="F:ubiquitin protein ligase activity"/>
    <property type="evidence" value="ECO:0007669"/>
    <property type="project" value="UniProtKB-UniRule"/>
</dbReference>
<dbReference type="GO" id="GO:0006281">
    <property type="term" value="P:DNA repair"/>
    <property type="evidence" value="ECO:0007669"/>
    <property type="project" value="UniProtKB-KW"/>
</dbReference>
<evidence type="ECO:0000256" key="1">
    <source>
        <dbReference type="ARBA" id="ARBA00000900"/>
    </source>
</evidence>
<organism evidence="23 24">
    <name type="scientific">Elaphomyces granulatus</name>
    <dbReference type="NCBI Taxonomy" id="519963"/>
    <lineage>
        <taxon>Eukaryota</taxon>
        <taxon>Fungi</taxon>
        <taxon>Dikarya</taxon>
        <taxon>Ascomycota</taxon>
        <taxon>Pezizomycotina</taxon>
        <taxon>Eurotiomycetes</taxon>
        <taxon>Eurotiomycetidae</taxon>
        <taxon>Eurotiales</taxon>
        <taxon>Elaphomycetaceae</taxon>
        <taxon>Elaphomyces</taxon>
    </lineage>
</organism>
<name>A0A232LY00_9EURO</name>
<dbReference type="PANTHER" id="PTHR14134:SF2">
    <property type="entry name" value="E3 UBIQUITIN-PROTEIN LIGASE RAD18"/>
    <property type="match status" value="1"/>
</dbReference>
<evidence type="ECO:0000259" key="21">
    <source>
        <dbReference type="PROSITE" id="PS50089"/>
    </source>
</evidence>
<evidence type="ECO:0000313" key="24">
    <source>
        <dbReference type="Proteomes" id="UP000243515"/>
    </source>
</evidence>
<dbReference type="PROSITE" id="PS50800">
    <property type="entry name" value="SAP"/>
    <property type="match status" value="1"/>
</dbReference>
<evidence type="ECO:0000256" key="4">
    <source>
        <dbReference type="ARBA" id="ARBA00009506"/>
    </source>
</evidence>
<dbReference type="PANTHER" id="PTHR14134">
    <property type="entry name" value="E3 UBIQUITIN-PROTEIN LIGASE RAD18"/>
    <property type="match status" value="1"/>
</dbReference>
<sequence length="427" mass="47536">MSDCSFDIPNSTDWLETPLSLVSPLESSLRCQVCKDFFNNPVITSCSHTFCSLCIRRCLSTEGKCPVCRSSDQELKLRRNWAVQEIVDSFRNARPGMLSLAKHPVDGGKVRGDDNPDGPTPKKRRLNRGETSEESSPVESKMTRLQSRSLRRRAQVAPTEVIEDSEDEDFVPDDGLVACPICKKRMKNDVVFEHLDTCTGPERPSQTTPFSGSLQLRSESPRERPHDSAVTSPQRLPTINYSILKDSVLRKKLRDLGIPDWGPRTLLQRRHMEWMNLWNANSDAKVPKSKQDLLLELGIWERSQGGQAPAASLGGSNSVMHKEFDAAAWSTDHGDEFKRLIANARKRSDAIVRSTIPQSPKGQNELSISNDINAKVTEPNAGEYIETLRSATMGAEQLAYRAEERSGEESGRTEGSSQTQILNATVG</sequence>
<dbReference type="GO" id="GO:0003697">
    <property type="term" value="F:single-stranded DNA binding"/>
    <property type="evidence" value="ECO:0007669"/>
    <property type="project" value="UniProtKB-UniRule"/>
</dbReference>
<dbReference type="AlphaFoldDB" id="A0A232LY00"/>
<evidence type="ECO:0000256" key="13">
    <source>
        <dbReference type="ARBA" id="ARBA00023125"/>
    </source>
</evidence>
<dbReference type="InterPro" id="IPR039577">
    <property type="entry name" value="Rad18"/>
</dbReference>
<keyword evidence="12 19" id="KW-0862">Zinc</keyword>
<evidence type="ECO:0000256" key="6">
    <source>
        <dbReference type="ARBA" id="ARBA00015551"/>
    </source>
</evidence>
<feature type="region of interest" description="Disordered" evidence="20">
    <location>
        <begin position="198"/>
        <end position="234"/>
    </location>
</feature>
<dbReference type="UniPathway" id="UPA00143"/>
<dbReference type="NCBIfam" id="TIGR00599">
    <property type="entry name" value="rad18"/>
    <property type="match status" value="1"/>
</dbReference>
<keyword evidence="8 19" id="KW-0479">Metal-binding</keyword>
<feature type="region of interest" description="Disordered" evidence="20">
    <location>
        <begin position="400"/>
        <end position="427"/>
    </location>
</feature>
<gene>
    <name evidence="23" type="ORF">Egran_03198</name>
</gene>
<evidence type="ECO:0000256" key="15">
    <source>
        <dbReference type="ARBA" id="ARBA00023242"/>
    </source>
</evidence>
<dbReference type="GO" id="GO:0097505">
    <property type="term" value="C:Rad6-Rad18 complex"/>
    <property type="evidence" value="ECO:0007669"/>
    <property type="project" value="TreeGrafter"/>
</dbReference>
<keyword evidence="7 19" id="KW-0808">Transferase</keyword>
<protein>
    <recommendedName>
        <fullName evidence="6 19">Postreplication repair E3 ubiquitin-protein ligase RAD18</fullName>
        <ecNumber evidence="5 19">2.3.2.27</ecNumber>
    </recommendedName>
    <alternativeName>
        <fullName evidence="19">RING-type E3 ubiquitin transferase RAD18</fullName>
    </alternativeName>
</protein>
<dbReference type="GO" id="GO:0006301">
    <property type="term" value="P:DNA damage tolerance"/>
    <property type="evidence" value="ECO:0007669"/>
    <property type="project" value="InterPro"/>
</dbReference>
<feature type="compositionally biased region" description="Polar residues" evidence="20">
    <location>
        <begin position="204"/>
        <end position="218"/>
    </location>
</feature>
<comment type="catalytic activity">
    <reaction evidence="1 19">
        <text>S-ubiquitinyl-[E2 ubiquitin-conjugating enzyme]-L-cysteine + [acceptor protein]-L-lysine = [E2 ubiquitin-conjugating enzyme]-L-cysteine + N(6)-ubiquitinyl-[acceptor protein]-L-lysine.</text>
        <dbReference type="EC" id="2.3.2.27"/>
    </reaction>
</comment>
<dbReference type="InterPro" id="IPR017907">
    <property type="entry name" value="Znf_RING_CS"/>
</dbReference>
<dbReference type="InterPro" id="IPR001841">
    <property type="entry name" value="Znf_RING"/>
</dbReference>
<dbReference type="FunFam" id="3.30.40.10:FF:000172">
    <property type="entry name" value="E3 ubiquitin-protein ligase RAD18"/>
    <property type="match status" value="1"/>
</dbReference>